<keyword evidence="2" id="KW-0472">Membrane</keyword>
<feature type="transmembrane region" description="Helical" evidence="2">
    <location>
        <begin position="452"/>
        <end position="474"/>
    </location>
</feature>
<dbReference type="InterPro" id="IPR052754">
    <property type="entry name" value="NTPase_KAP_P-loop"/>
</dbReference>
<accession>A0ABP0G231</accession>
<feature type="transmembrane region" description="Helical" evidence="2">
    <location>
        <begin position="131"/>
        <end position="152"/>
    </location>
</feature>
<feature type="compositionally biased region" description="Polar residues" evidence="1">
    <location>
        <begin position="744"/>
        <end position="764"/>
    </location>
</feature>
<dbReference type="InterPro" id="IPR011646">
    <property type="entry name" value="KAP_P-loop"/>
</dbReference>
<sequence length="1278" mass="145174">MPLKENASEVFKSILPQGNILNDNGTDVDHLGHVVYAEALVRQIERIETPMTIGIFAKWGSGKSFLMKQVANLVAMKQMQKETEQENKSPNGHRIIHSTSLVFAVFMLCFVVLFTILSIRPDFATVNASVGILRTASLICLIFCLFLFLLAVQRLGSDLVKKGSFSYFHILPYAFFTKLPICEKKTAVVRVAPKQKIALRPREVPEKKSPFLGNAESKTENTERKKSSTRRRYIFVHFNAWEYAGCDTLWAGIVTNLADSVENEFGKITARLFRTINLSVIDKETAVNTATSSKLFVRLPAKLEQESDVKNMMKEYGVVRHCKLFNPARHTAFTKKTNNDNNWWEVGYNRAREASAAIKTLSILGIQAQTDKPLVNKPDVDSSLADKSQNQRSFWKHYLKHPRVTFKVSNLAWTVLFSIILLLVPAICSYVIATYQSGGSDLSSTTAIVTQILSWLPAGVGIFYGFVKFIWAMFNSQRSRVEKALEGVRGNLAGELGFMNKIKSEVHAMSDLIHTIEFTHNFEYKVIITIDDLDRIPLSKQIASDFQGLTSLTLAFESSCSLLRGRNRGKFKNQRIRIIEKDNKFTFLFARNTGDKIQFLAGLMDEADDTKDIVAYKTVLEEDILDQRNDAMAPSTRELPNVIFRRQDDIVVLESRKQDHWDALKVQRHIDVIQCPEPTSSKQELKRIDRIQDEQSWLDENVAFKGNEETNNDQDIGEFRNIKSGSNSSLSSYKPELKGALSDPSATFTRLPSSSSWSRNTMILSTTSTPPPSPPVQKSPSDSGSSTKKPKTPISDSLPTPTEPSITHGSSLSGTLSIQNSTSSPVTSLASTTAGKKTVHGDVPLSDLKTISNSYNQQEVAEAPINFHRFLFTCRDFMLENRMVVEHLHRNPRNIKRIFNVISVTASIIQCHQRRREKETFLRQISEGEHSGISADHEDDEQKQQILEARNVYLAQDVVLWMILADQWPYRTSYLLQVIEDADQRTAAGRRSQQIIDSTPLADIYMTVCDELKSSDSSCNLLSLDGDPDILYSYLVNLKEKNRLNKSRVKELLKYTVNLDYSLKQDISHERGMNDMANLTKSKLHKQHKADSIRSLNLFQSNNVQQPPVVKFVESCFRCKQLPQDCRCFEELEKRIGFLQAYLPTCYRCKRIEEECCCMREFLIQISNLYEVMREHQCKIDFIGEDSPCGFCRKGKSEECVCNDEWHRMRDYITSLKGNHLAESDKICYICGNLRAECFCQACSERFYMYVKETLTVVAQKDNADYLSSFCIDTSCWG</sequence>
<gene>
    <name evidence="4" type="ORF">CVLEPA_LOCUS15978</name>
</gene>
<keyword evidence="2" id="KW-0812">Transmembrane</keyword>
<dbReference type="Proteomes" id="UP001642483">
    <property type="component" value="Unassembled WGS sequence"/>
</dbReference>
<evidence type="ECO:0000259" key="3">
    <source>
        <dbReference type="Pfam" id="PF07693"/>
    </source>
</evidence>
<dbReference type="EMBL" id="CAWYQH010000098">
    <property type="protein sequence ID" value="CAK8684871.1"/>
    <property type="molecule type" value="Genomic_DNA"/>
</dbReference>
<evidence type="ECO:0000313" key="5">
    <source>
        <dbReference type="Proteomes" id="UP001642483"/>
    </source>
</evidence>
<dbReference type="Pfam" id="PF07693">
    <property type="entry name" value="KAP_NTPase"/>
    <property type="match status" value="1"/>
</dbReference>
<dbReference type="PANTHER" id="PTHR22674">
    <property type="entry name" value="NTPASE, KAP FAMILY P-LOOP DOMAIN-CONTAINING 1"/>
    <property type="match status" value="1"/>
</dbReference>
<evidence type="ECO:0000256" key="1">
    <source>
        <dbReference type="SAM" id="MobiDB-lite"/>
    </source>
</evidence>
<feature type="transmembrane region" description="Helical" evidence="2">
    <location>
        <begin position="411"/>
        <end position="432"/>
    </location>
</feature>
<evidence type="ECO:0000313" key="4">
    <source>
        <dbReference type="EMBL" id="CAK8684871.1"/>
    </source>
</evidence>
<reference evidence="4 5" key="1">
    <citation type="submission" date="2024-02" db="EMBL/GenBank/DDBJ databases">
        <authorList>
            <person name="Daric V."/>
            <person name="Darras S."/>
        </authorList>
    </citation>
    <scope>NUCLEOTIDE SEQUENCE [LARGE SCALE GENOMIC DNA]</scope>
</reference>
<protein>
    <recommendedName>
        <fullName evidence="3">KAP NTPase domain-containing protein</fullName>
    </recommendedName>
</protein>
<feature type="domain" description="KAP NTPase" evidence="3">
    <location>
        <begin position="36"/>
        <end position="536"/>
    </location>
</feature>
<keyword evidence="2" id="KW-1133">Transmembrane helix</keyword>
<name>A0ABP0G231_CLALP</name>
<dbReference type="PANTHER" id="PTHR22674:SF6">
    <property type="entry name" value="NTPASE KAP FAMILY P-LOOP DOMAIN-CONTAINING PROTEIN 1"/>
    <property type="match status" value="1"/>
</dbReference>
<comment type="caution">
    <text evidence="4">The sequence shown here is derived from an EMBL/GenBank/DDBJ whole genome shotgun (WGS) entry which is preliminary data.</text>
</comment>
<proteinExistence type="predicted"/>
<evidence type="ECO:0000256" key="2">
    <source>
        <dbReference type="SAM" id="Phobius"/>
    </source>
</evidence>
<organism evidence="4 5">
    <name type="scientific">Clavelina lepadiformis</name>
    <name type="common">Light-bulb sea squirt</name>
    <name type="synonym">Ascidia lepadiformis</name>
    <dbReference type="NCBI Taxonomy" id="159417"/>
    <lineage>
        <taxon>Eukaryota</taxon>
        <taxon>Metazoa</taxon>
        <taxon>Chordata</taxon>
        <taxon>Tunicata</taxon>
        <taxon>Ascidiacea</taxon>
        <taxon>Aplousobranchia</taxon>
        <taxon>Clavelinidae</taxon>
        <taxon>Clavelina</taxon>
    </lineage>
</organism>
<keyword evidence="5" id="KW-1185">Reference proteome</keyword>
<feature type="compositionally biased region" description="Polar residues" evidence="1">
    <location>
        <begin position="794"/>
        <end position="835"/>
    </location>
</feature>
<feature type="transmembrane region" description="Helical" evidence="2">
    <location>
        <begin position="95"/>
        <end position="119"/>
    </location>
</feature>
<feature type="region of interest" description="Disordered" evidence="1">
    <location>
        <begin position="704"/>
        <end position="844"/>
    </location>
</feature>